<dbReference type="GO" id="GO:0008270">
    <property type="term" value="F:zinc ion binding"/>
    <property type="evidence" value="ECO:0007669"/>
    <property type="project" value="InterPro"/>
</dbReference>
<protein>
    <submittedName>
        <fullName evidence="8">AraC family transcriptional regulator</fullName>
    </submittedName>
</protein>
<evidence type="ECO:0000256" key="2">
    <source>
        <dbReference type="ARBA" id="ARBA00022603"/>
    </source>
</evidence>
<dbReference type="InterPro" id="IPR004026">
    <property type="entry name" value="Ada_DNA_repair_Zn-bd"/>
</dbReference>
<keyword evidence="6" id="KW-0804">Transcription</keyword>
<dbReference type="GO" id="GO:0008168">
    <property type="term" value="F:methyltransferase activity"/>
    <property type="evidence" value="ECO:0007669"/>
    <property type="project" value="UniProtKB-KW"/>
</dbReference>
<evidence type="ECO:0000256" key="3">
    <source>
        <dbReference type="ARBA" id="ARBA00023015"/>
    </source>
</evidence>
<dbReference type="Gene3D" id="3.40.10.10">
    <property type="entry name" value="DNA Methylphosphotriester Repair Domain"/>
    <property type="match status" value="1"/>
</dbReference>
<dbReference type="PIRSF" id="PIRSF000408">
    <property type="entry name" value="Alkyltransferas_AdaA"/>
    <property type="match status" value="1"/>
</dbReference>
<organism evidence="8 9">
    <name type="scientific">Companilactobacillus nuruki</name>
    <dbReference type="NCBI Taxonomy" id="1993540"/>
    <lineage>
        <taxon>Bacteria</taxon>
        <taxon>Bacillati</taxon>
        <taxon>Bacillota</taxon>
        <taxon>Bacilli</taxon>
        <taxon>Lactobacillales</taxon>
        <taxon>Lactobacillaceae</taxon>
        <taxon>Companilactobacillus</taxon>
    </lineage>
</organism>
<evidence type="ECO:0000256" key="1">
    <source>
        <dbReference type="ARBA" id="ARBA00001947"/>
    </source>
</evidence>
<keyword evidence="4" id="KW-0238">DNA-binding</keyword>
<dbReference type="InterPro" id="IPR035451">
    <property type="entry name" value="Ada-like_dom_sf"/>
</dbReference>
<dbReference type="Pfam" id="PF12833">
    <property type="entry name" value="HTH_18"/>
    <property type="match status" value="1"/>
</dbReference>
<keyword evidence="2" id="KW-0489">Methyltransferase</keyword>
<dbReference type="InterPro" id="IPR018060">
    <property type="entry name" value="HTH_AraC"/>
</dbReference>
<dbReference type="Gene3D" id="1.10.10.60">
    <property type="entry name" value="Homeodomain-like"/>
    <property type="match status" value="2"/>
</dbReference>
<evidence type="ECO:0000313" key="8">
    <source>
        <dbReference type="EMBL" id="PMD69841.1"/>
    </source>
</evidence>
<comment type="caution">
    <text evidence="8">The sequence shown here is derived from an EMBL/GenBank/DDBJ whole genome shotgun (WGS) entry which is preliminary data.</text>
</comment>
<dbReference type="Pfam" id="PF02805">
    <property type="entry name" value="Ada_Zn_binding"/>
    <property type="match status" value="1"/>
</dbReference>
<evidence type="ECO:0000259" key="7">
    <source>
        <dbReference type="PROSITE" id="PS01124"/>
    </source>
</evidence>
<dbReference type="PANTHER" id="PTHR43280:SF28">
    <property type="entry name" value="HTH-TYPE TRANSCRIPTIONAL ACTIVATOR RHAS"/>
    <property type="match status" value="1"/>
</dbReference>
<dbReference type="PANTHER" id="PTHR43280">
    <property type="entry name" value="ARAC-FAMILY TRANSCRIPTIONAL REGULATOR"/>
    <property type="match status" value="1"/>
</dbReference>
<dbReference type="OrthoDB" id="9802228at2"/>
<comment type="cofactor">
    <cofactor evidence="1">
        <name>Zn(2+)</name>
        <dbReference type="ChEBI" id="CHEBI:29105"/>
    </cofactor>
</comment>
<dbReference type="GO" id="GO:0003700">
    <property type="term" value="F:DNA-binding transcription factor activity"/>
    <property type="evidence" value="ECO:0007669"/>
    <property type="project" value="InterPro"/>
</dbReference>
<sequence>MLHPLTNGRWQKIITNQSGNFFYGVKTTKIFCKPTCHSKTPNKDNVLIFKTTREAIKSGFRPCKRCQPTGQTLSNDEWVNQIKKYLQLNYQQKLTLDKIALDCHGSSSSLQRIFKKITNKSPNDYLIELRLQHSQQLLRETDYSIKTIAARCGFNSDTYFNTSFKTKYHQTPLDYKYHNN</sequence>
<name>A0A2N7ATR5_9LACO</name>
<dbReference type="InterPro" id="IPR016220">
    <property type="entry name" value="Me-P-triester_DNA_alkyl-Trfase"/>
</dbReference>
<dbReference type="SMART" id="SM00342">
    <property type="entry name" value="HTH_ARAC"/>
    <property type="match status" value="1"/>
</dbReference>
<dbReference type="GO" id="GO:0043565">
    <property type="term" value="F:sequence-specific DNA binding"/>
    <property type="evidence" value="ECO:0007669"/>
    <property type="project" value="InterPro"/>
</dbReference>
<keyword evidence="2" id="KW-0808">Transferase</keyword>
<dbReference type="PROSITE" id="PS01124">
    <property type="entry name" value="HTH_ARAC_FAMILY_2"/>
    <property type="match status" value="1"/>
</dbReference>
<reference evidence="8 9" key="1">
    <citation type="submission" date="2017-05" db="EMBL/GenBank/DDBJ databases">
        <title>Lactobacillus nurukis nov., sp. nov., isolated from nuruk.</title>
        <authorList>
            <person name="Kim S.-J."/>
        </authorList>
    </citation>
    <scope>NUCLEOTIDE SEQUENCE [LARGE SCALE GENOMIC DNA]</scope>
    <source>
        <strain evidence="8 9">SYF10-1a</strain>
    </source>
</reference>
<gene>
    <name evidence="8" type="ORF">CBP76_07515</name>
</gene>
<proteinExistence type="predicted"/>
<evidence type="ECO:0000256" key="5">
    <source>
        <dbReference type="ARBA" id="ARBA00023159"/>
    </source>
</evidence>
<dbReference type="RefSeq" id="WP_102196289.1">
    <property type="nucleotide sequence ID" value="NZ_NIPR01000023.1"/>
</dbReference>
<feature type="domain" description="HTH araC/xylS-type" evidence="7">
    <location>
        <begin position="80"/>
        <end position="178"/>
    </location>
</feature>
<dbReference type="EMBL" id="NIPR01000023">
    <property type="protein sequence ID" value="PMD69841.1"/>
    <property type="molecule type" value="Genomic_DNA"/>
</dbReference>
<dbReference type="AlphaFoldDB" id="A0A2N7ATR5"/>
<evidence type="ECO:0000256" key="6">
    <source>
        <dbReference type="ARBA" id="ARBA00023163"/>
    </source>
</evidence>
<dbReference type="Proteomes" id="UP000235649">
    <property type="component" value="Unassembled WGS sequence"/>
</dbReference>
<evidence type="ECO:0000313" key="9">
    <source>
        <dbReference type="Proteomes" id="UP000235649"/>
    </source>
</evidence>
<dbReference type="SUPFAM" id="SSF57884">
    <property type="entry name" value="Ada DNA repair protein, N-terminal domain (N-Ada 10)"/>
    <property type="match status" value="1"/>
</dbReference>
<keyword evidence="5" id="KW-0010">Activator</keyword>
<dbReference type="SUPFAM" id="SSF46689">
    <property type="entry name" value="Homeodomain-like"/>
    <property type="match status" value="2"/>
</dbReference>
<accession>A0A2N7ATR5</accession>
<evidence type="ECO:0000256" key="4">
    <source>
        <dbReference type="ARBA" id="ARBA00023125"/>
    </source>
</evidence>
<dbReference type="InterPro" id="IPR009057">
    <property type="entry name" value="Homeodomain-like_sf"/>
</dbReference>
<dbReference type="GO" id="GO:0032259">
    <property type="term" value="P:methylation"/>
    <property type="evidence" value="ECO:0007669"/>
    <property type="project" value="UniProtKB-KW"/>
</dbReference>
<keyword evidence="9" id="KW-1185">Reference proteome</keyword>
<keyword evidence="3" id="KW-0805">Transcription regulation</keyword>
<dbReference type="GO" id="GO:0006281">
    <property type="term" value="P:DNA repair"/>
    <property type="evidence" value="ECO:0007669"/>
    <property type="project" value="InterPro"/>
</dbReference>